<dbReference type="EMBL" id="JAKIKP010000005">
    <property type="protein sequence ID" value="MCL1142743.1"/>
    <property type="molecule type" value="Genomic_DNA"/>
</dbReference>
<organism evidence="1 2">
    <name type="scientific">Shewanella gaetbuli</name>
    <dbReference type="NCBI Taxonomy" id="220752"/>
    <lineage>
        <taxon>Bacteria</taxon>
        <taxon>Pseudomonadati</taxon>
        <taxon>Pseudomonadota</taxon>
        <taxon>Gammaproteobacteria</taxon>
        <taxon>Alteromonadales</taxon>
        <taxon>Shewanellaceae</taxon>
        <taxon>Shewanella</taxon>
    </lineage>
</organism>
<dbReference type="NCBIfam" id="TIGR03949">
    <property type="entry name" value="bact_IIb_cerein"/>
    <property type="match status" value="1"/>
</dbReference>
<comment type="caution">
    <text evidence="1">The sequence shown here is derived from an EMBL/GenBank/DDBJ whole genome shotgun (WGS) entry which is preliminary data.</text>
</comment>
<dbReference type="RefSeq" id="WP_248995427.1">
    <property type="nucleotide sequence ID" value="NZ_JAKIKP010000005.1"/>
</dbReference>
<protein>
    <submittedName>
        <fullName evidence="1">Class IIb bacteriocin, lactobin A/cerein 7B family</fullName>
    </submittedName>
</protein>
<dbReference type="InterPro" id="IPR023991">
    <property type="entry name" value="Bacteriocin_IIb_lactobn/cerein"/>
</dbReference>
<sequence length="64" mass="6522">MQNSKIEELTFDEIEQVNGGIAPVIGAGIALASHLSSATLGGHLLSGAGLIVGTYGLLDWLSSK</sequence>
<gene>
    <name evidence="1" type="ORF">L2672_08580</name>
</gene>
<name>A0A9X2CGT6_9GAMM</name>
<dbReference type="AlphaFoldDB" id="A0A9X2CGT6"/>
<keyword evidence="2" id="KW-1185">Reference proteome</keyword>
<proteinExistence type="predicted"/>
<evidence type="ECO:0000313" key="2">
    <source>
        <dbReference type="Proteomes" id="UP001139333"/>
    </source>
</evidence>
<reference evidence="1" key="1">
    <citation type="submission" date="2022-01" db="EMBL/GenBank/DDBJ databases">
        <title>Whole genome-based taxonomy of the Shewanellaceae.</title>
        <authorList>
            <person name="Martin-Rodriguez A.J."/>
        </authorList>
    </citation>
    <scope>NUCLEOTIDE SEQUENCE</scope>
    <source>
        <strain evidence="1">DSM 16422</strain>
    </source>
</reference>
<evidence type="ECO:0000313" key="1">
    <source>
        <dbReference type="EMBL" id="MCL1142743.1"/>
    </source>
</evidence>
<accession>A0A9X2CGT6</accession>
<dbReference type="Proteomes" id="UP001139333">
    <property type="component" value="Unassembled WGS sequence"/>
</dbReference>